<reference evidence="1" key="1">
    <citation type="submission" date="2018-04" db="EMBL/GenBank/DDBJ databases">
        <title>Transcriptome of Schizaphis graminum biotype I.</title>
        <authorList>
            <person name="Scully E.D."/>
            <person name="Geib S.M."/>
            <person name="Palmer N.A."/>
            <person name="Koch K."/>
            <person name="Bradshaw J."/>
            <person name="Heng-Moss T."/>
            <person name="Sarath G."/>
        </authorList>
    </citation>
    <scope>NUCLEOTIDE SEQUENCE</scope>
</reference>
<sequence length="149" mass="16647">MDVNTLLQPNRLSIFSLGYFLGPDYTDNERKLAGKQGEIIFKHFGVIPGDFDVPGCHCGEPLYRVADASRKLICGWLKQIRLQSNKNGHGVVNHTINFVEPPKNLPPIWVPAGRFSPECLEKQWQDAIPGTGQYGTDSIPYPTHRAFVA</sequence>
<name>A0A2S2P276_SCHGA</name>
<organism evidence="1">
    <name type="scientific">Schizaphis graminum</name>
    <name type="common">Green bug aphid</name>
    <dbReference type="NCBI Taxonomy" id="13262"/>
    <lineage>
        <taxon>Eukaryota</taxon>
        <taxon>Metazoa</taxon>
        <taxon>Ecdysozoa</taxon>
        <taxon>Arthropoda</taxon>
        <taxon>Hexapoda</taxon>
        <taxon>Insecta</taxon>
        <taxon>Pterygota</taxon>
        <taxon>Neoptera</taxon>
        <taxon>Paraneoptera</taxon>
        <taxon>Hemiptera</taxon>
        <taxon>Sternorrhyncha</taxon>
        <taxon>Aphidomorpha</taxon>
        <taxon>Aphidoidea</taxon>
        <taxon>Aphididae</taxon>
        <taxon>Aphidini</taxon>
        <taxon>Schizaphis</taxon>
    </lineage>
</organism>
<accession>A0A2S2P276</accession>
<dbReference type="EMBL" id="GGMR01010397">
    <property type="protein sequence ID" value="MBY23016.1"/>
    <property type="molecule type" value="Transcribed_RNA"/>
</dbReference>
<gene>
    <name evidence="1" type="ORF">g.81242</name>
</gene>
<evidence type="ECO:0000313" key="1">
    <source>
        <dbReference type="EMBL" id="MBY23016.1"/>
    </source>
</evidence>
<protein>
    <submittedName>
        <fullName evidence="1">Uncharacterized protein</fullName>
    </submittedName>
</protein>
<dbReference type="AlphaFoldDB" id="A0A2S2P276"/>
<proteinExistence type="predicted"/>